<dbReference type="SMART" id="SM00220">
    <property type="entry name" value="S_TKc"/>
    <property type="match status" value="1"/>
</dbReference>
<dbReference type="OrthoDB" id="309895at2759"/>
<gene>
    <name evidence="3" type="ORF">PSON_ATCC_30995.1.T0630040</name>
</gene>
<dbReference type="GO" id="GO:0005634">
    <property type="term" value="C:nucleus"/>
    <property type="evidence" value="ECO:0007669"/>
    <property type="project" value="TreeGrafter"/>
</dbReference>
<dbReference type="GO" id="GO:0044773">
    <property type="term" value="P:mitotic DNA damage checkpoint signaling"/>
    <property type="evidence" value="ECO:0007669"/>
    <property type="project" value="TreeGrafter"/>
</dbReference>
<dbReference type="GO" id="GO:0004674">
    <property type="term" value="F:protein serine/threonine kinase activity"/>
    <property type="evidence" value="ECO:0007669"/>
    <property type="project" value="TreeGrafter"/>
</dbReference>
<dbReference type="PROSITE" id="PS00108">
    <property type="entry name" value="PROTEIN_KINASE_ST"/>
    <property type="match status" value="1"/>
</dbReference>
<dbReference type="PROSITE" id="PS50011">
    <property type="entry name" value="PROTEIN_KINASE_DOM"/>
    <property type="match status" value="1"/>
</dbReference>
<keyword evidence="1" id="KW-0175">Coiled coil</keyword>
<dbReference type="PANTHER" id="PTHR44167:SF18">
    <property type="entry name" value="PROTEIN KINASE DOMAIN-CONTAINING PROTEIN"/>
    <property type="match status" value="1"/>
</dbReference>
<dbReference type="CDD" id="cd00180">
    <property type="entry name" value="PKc"/>
    <property type="match status" value="1"/>
</dbReference>
<accession>A0A8S1P1W0</accession>
<feature type="coiled-coil region" evidence="1">
    <location>
        <begin position="411"/>
        <end position="462"/>
    </location>
</feature>
<evidence type="ECO:0000313" key="4">
    <source>
        <dbReference type="Proteomes" id="UP000692954"/>
    </source>
</evidence>
<evidence type="ECO:0000256" key="1">
    <source>
        <dbReference type="SAM" id="Coils"/>
    </source>
</evidence>
<evidence type="ECO:0000313" key="3">
    <source>
        <dbReference type="EMBL" id="CAD8094734.1"/>
    </source>
</evidence>
<dbReference type="EMBL" id="CAJJDN010000063">
    <property type="protein sequence ID" value="CAD8094734.1"/>
    <property type="molecule type" value="Genomic_DNA"/>
</dbReference>
<evidence type="ECO:0000259" key="2">
    <source>
        <dbReference type="PROSITE" id="PS50011"/>
    </source>
</evidence>
<name>A0A8S1P1W0_9CILI</name>
<dbReference type="InterPro" id="IPR008271">
    <property type="entry name" value="Ser/Thr_kinase_AS"/>
</dbReference>
<dbReference type="Proteomes" id="UP000692954">
    <property type="component" value="Unassembled WGS sequence"/>
</dbReference>
<comment type="caution">
    <text evidence="3">The sequence shown here is derived from an EMBL/GenBank/DDBJ whole genome shotgun (WGS) entry which is preliminary data.</text>
</comment>
<reference evidence="3" key="1">
    <citation type="submission" date="2021-01" db="EMBL/GenBank/DDBJ databases">
        <authorList>
            <consortium name="Genoscope - CEA"/>
            <person name="William W."/>
        </authorList>
    </citation>
    <scope>NUCLEOTIDE SEQUENCE</scope>
</reference>
<dbReference type="PANTHER" id="PTHR44167">
    <property type="entry name" value="OVARIAN-SPECIFIC SERINE/THREONINE-PROTEIN KINASE LOK-RELATED"/>
    <property type="match status" value="1"/>
</dbReference>
<dbReference type="Pfam" id="PF00069">
    <property type="entry name" value="Pkinase"/>
    <property type="match status" value="1"/>
</dbReference>
<keyword evidence="4" id="KW-1185">Reference proteome</keyword>
<dbReference type="InterPro" id="IPR000719">
    <property type="entry name" value="Prot_kinase_dom"/>
</dbReference>
<protein>
    <recommendedName>
        <fullName evidence="2">Protein kinase domain-containing protein</fullName>
    </recommendedName>
</protein>
<proteinExistence type="predicted"/>
<feature type="domain" description="Protein kinase" evidence="2">
    <location>
        <begin position="27"/>
        <end position="297"/>
    </location>
</feature>
<dbReference type="GO" id="GO:0005737">
    <property type="term" value="C:cytoplasm"/>
    <property type="evidence" value="ECO:0007669"/>
    <property type="project" value="TreeGrafter"/>
</dbReference>
<dbReference type="AlphaFoldDB" id="A0A8S1P1W0"/>
<organism evidence="3 4">
    <name type="scientific">Paramecium sonneborni</name>
    <dbReference type="NCBI Taxonomy" id="65129"/>
    <lineage>
        <taxon>Eukaryota</taxon>
        <taxon>Sar</taxon>
        <taxon>Alveolata</taxon>
        <taxon>Ciliophora</taxon>
        <taxon>Intramacronucleata</taxon>
        <taxon>Oligohymenophorea</taxon>
        <taxon>Peniculida</taxon>
        <taxon>Parameciidae</taxon>
        <taxon>Paramecium</taxon>
    </lineage>
</organism>
<dbReference type="GO" id="GO:0005524">
    <property type="term" value="F:ATP binding"/>
    <property type="evidence" value="ECO:0007669"/>
    <property type="project" value="InterPro"/>
</dbReference>
<sequence length="488" mass="57652">MNNNQEQNIVIFQSYFQDPQTGKLKKFLIRNCVGTGAEGQVFLAQPLDRYYNVDLVAIKTQQFIKREVREFFEKLYQQQEQIRQKNSMEKSQIIKIYEIGQIQEYFAVIMEVGEQDLYKYLKQNQNIDIINRQKICLQLAYAIKQLHELKYIHRDIKPENFVVIKNEFKLIDFGLTKPINDLIQQTMNLGSRIFQAPELLEGDGNYTSSIDIWALGCTFYEILSNQQLINVKTALDAQTLIVNHKKDQNYIYNKINSLQISQQWKDMMKEMFSPDESQRKSAKYIVKKIESILNPNFKSLCHFMAKHPADITQFQPGKQQGFPNANNFPPQINTFQQLSAQKVQLITPPQNPQQIFSQIPQQKFILPNNQLPNNQNIFNQDTKVTKIQSYNFQQQYQQYPDQIQSANQNIINQKDEEIQEYKDKIVALEKNIQQSYDRISELQTNLENQANYNRKMENLLKQYKDYFQCQFQEANKLLEDNKNTLNCF</sequence>